<name>A0A9N8GSM3_9ENTR</name>
<keyword evidence="4" id="KW-1185">Reference proteome</keyword>
<sequence length="61" mass="6793">MYKITATVNKAGNAPSLWTRFSEKKLSKTECEKMLSGKTEAGKSREERVTLHDFKCVKAGA</sequence>
<comment type="caution">
    <text evidence="1">The sequence shown here is derived from an EMBL/GenBank/DDBJ whole genome shotgun (WGS) entry which is preliminary data.</text>
</comment>
<reference evidence="1" key="1">
    <citation type="submission" date="2020-05" db="EMBL/GenBank/DDBJ databases">
        <authorList>
            <person name="Delgado-Blas J."/>
        </authorList>
    </citation>
    <scope>NUCLEOTIDE SEQUENCE</scope>
    <source>
        <strain evidence="1">BB1459</strain>
        <strain evidence="2">BB1480</strain>
    </source>
</reference>
<dbReference type="RefSeq" id="WP_239181670.1">
    <property type="nucleotide sequence ID" value="NZ_CAHPQT010000015.1"/>
</dbReference>
<gene>
    <name evidence="1" type="ORF">GHA_02298</name>
    <name evidence="2" type="ORF">TML_02510</name>
</gene>
<dbReference type="Pfam" id="PF06688">
    <property type="entry name" value="DUF1187"/>
    <property type="match status" value="1"/>
</dbReference>
<evidence type="ECO:0000313" key="1">
    <source>
        <dbReference type="EMBL" id="CAB5548597.1"/>
    </source>
</evidence>
<protein>
    <submittedName>
        <fullName evidence="1">Protein of uncharacterized function (DUF1187)</fullName>
    </submittedName>
</protein>
<dbReference type="NCBIfam" id="NF007283">
    <property type="entry name" value="PRK09750.1"/>
    <property type="match status" value="1"/>
</dbReference>
<evidence type="ECO:0000313" key="2">
    <source>
        <dbReference type="EMBL" id="CAC9203109.1"/>
    </source>
</evidence>
<evidence type="ECO:0000313" key="3">
    <source>
        <dbReference type="Proteomes" id="UP000834503"/>
    </source>
</evidence>
<accession>A0A9N8GSM3</accession>
<dbReference type="Proteomes" id="UP000837205">
    <property type="component" value="Unassembled WGS sequence"/>
</dbReference>
<dbReference type="EMBL" id="CAHPQX010000009">
    <property type="protein sequence ID" value="CAB5548597.1"/>
    <property type="molecule type" value="Genomic_DNA"/>
</dbReference>
<dbReference type="AlphaFoldDB" id="A0A9N8GSM3"/>
<evidence type="ECO:0000313" key="4">
    <source>
        <dbReference type="Proteomes" id="UP000837205"/>
    </source>
</evidence>
<organism evidence="1 3">
    <name type="scientific">Citrobacter werkmanii</name>
    <dbReference type="NCBI Taxonomy" id="67827"/>
    <lineage>
        <taxon>Bacteria</taxon>
        <taxon>Pseudomonadati</taxon>
        <taxon>Pseudomonadota</taxon>
        <taxon>Gammaproteobacteria</taxon>
        <taxon>Enterobacterales</taxon>
        <taxon>Enterobacteriaceae</taxon>
        <taxon>Citrobacter</taxon>
        <taxon>Citrobacter freundii complex</taxon>
    </lineage>
</organism>
<proteinExistence type="predicted"/>
<dbReference type="EMBL" id="CAIIUA010000001">
    <property type="protein sequence ID" value="CAC9203109.1"/>
    <property type="molecule type" value="Genomic_DNA"/>
</dbReference>
<dbReference type="InterPro" id="IPR009572">
    <property type="entry name" value="DUF1187"/>
</dbReference>
<dbReference type="Proteomes" id="UP000834503">
    <property type="component" value="Unassembled WGS sequence"/>
</dbReference>